<evidence type="ECO:0000256" key="1">
    <source>
        <dbReference type="SAM" id="MobiDB-lite"/>
    </source>
</evidence>
<feature type="compositionally biased region" description="Low complexity" evidence="1">
    <location>
        <begin position="13"/>
        <end position="24"/>
    </location>
</feature>
<evidence type="ECO:0000313" key="3">
    <source>
        <dbReference type="Proteomes" id="UP000799440"/>
    </source>
</evidence>
<proteinExistence type="predicted"/>
<accession>A0A6A6VK47</accession>
<evidence type="ECO:0000313" key="2">
    <source>
        <dbReference type="EMBL" id="KAF2750179.1"/>
    </source>
</evidence>
<dbReference type="EMBL" id="MU006564">
    <property type="protein sequence ID" value="KAF2750179.1"/>
    <property type="molecule type" value="Genomic_DNA"/>
</dbReference>
<gene>
    <name evidence="2" type="ORF">M011DRAFT_438081</name>
</gene>
<dbReference type="AlphaFoldDB" id="A0A6A6VK47"/>
<name>A0A6A6VK47_9PLEO</name>
<feature type="region of interest" description="Disordered" evidence="1">
    <location>
        <begin position="1"/>
        <end position="68"/>
    </location>
</feature>
<sequence length="126" mass="13783">MLPALQPKRPKHPQQTPQTTYAPQQKRHPHEQHYQSAVVSAETPPPKHPQNAMPQFAPGQTGLMPPRSLYDSAVRHPVFFTQQLRKPPFPIPQVGPQAFSPVASGYVPEANAPGTADKAGNGKTKL</sequence>
<dbReference type="OrthoDB" id="3535086at2759"/>
<dbReference type="Proteomes" id="UP000799440">
    <property type="component" value="Unassembled WGS sequence"/>
</dbReference>
<reference evidence="2" key="1">
    <citation type="journal article" date="2020" name="Stud. Mycol.">
        <title>101 Dothideomycetes genomes: a test case for predicting lifestyles and emergence of pathogens.</title>
        <authorList>
            <person name="Haridas S."/>
            <person name="Albert R."/>
            <person name="Binder M."/>
            <person name="Bloem J."/>
            <person name="Labutti K."/>
            <person name="Salamov A."/>
            <person name="Andreopoulos B."/>
            <person name="Baker S."/>
            <person name="Barry K."/>
            <person name="Bills G."/>
            <person name="Bluhm B."/>
            <person name="Cannon C."/>
            <person name="Castanera R."/>
            <person name="Culley D."/>
            <person name="Daum C."/>
            <person name="Ezra D."/>
            <person name="Gonzalez J."/>
            <person name="Henrissat B."/>
            <person name="Kuo A."/>
            <person name="Liang C."/>
            <person name="Lipzen A."/>
            <person name="Lutzoni F."/>
            <person name="Magnuson J."/>
            <person name="Mondo S."/>
            <person name="Nolan M."/>
            <person name="Ohm R."/>
            <person name="Pangilinan J."/>
            <person name="Park H.-J."/>
            <person name="Ramirez L."/>
            <person name="Alfaro M."/>
            <person name="Sun H."/>
            <person name="Tritt A."/>
            <person name="Yoshinaga Y."/>
            <person name="Zwiers L.-H."/>
            <person name="Turgeon B."/>
            <person name="Goodwin S."/>
            <person name="Spatafora J."/>
            <person name="Crous P."/>
            <person name="Grigoriev I."/>
        </authorList>
    </citation>
    <scope>NUCLEOTIDE SEQUENCE</scope>
    <source>
        <strain evidence="2">CBS 119925</strain>
    </source>
</reference>
<organism evidence="2 3">
    <name type="scientific">Sporormia fimetaria CBS 119925</name>
    <dbReference type="NCBI Taxonomy" id="1340428"/>
    <lineage>
        <taxon>Eukaryota</taxon>
        <taxon>Fungi</taxon>
        <taxon>Dikarya</taxon>
        <taxon>Ascomycota</taxon>
        <taxon>Pezizomycotina</taxon>
        <taxon>Dothideomycetes</taxon>
        <taxon>Pleosporomycetidae</taxon>
        <taxon>Pleosporales</taxon>
        <taxon>Sporormiaceae</taxon>
        <taxon>Sporormia</taxon>
    </lineage>
</organism>
<keyword evidence="3" id="KW-1185">Reference proteome</keyword>
<protein>
    <submittedName>
        <fullName evidence="2">Uncharacterized protein</fullName>
    </submittedName>
</protein>